<gene>
    <name evidence="2" type="ORF">Tb04.4J6.170</name>
</gene>
<keyword evidence="1" id="KW-0472">Membrane</keyword>
<feature type="transmembrane region" description="Helical" evidence="1">
    <location>
        <begin position="21"/>
        <end position="44"/>
    </location>
</feature>
<organism evidence="2">
    <name type="scientific">Trypanosoma brucei</name>
    <dbReference type="NCBI Taxonomy" id="5691"/>
    <lineage>
        <taxon>Eukaryota</taxon>
        <taxon>Discoba</taxon>
        <taxon>Euglenozoa</taxon>
        <taxon>Kinetoplastea</taxon>
        <taxon>Metakinetoplastina</taxon>
        <taxon>Trypanosomatida</taxon>
        <taxon>Trypanosomatidae</taxon>
        <taxon>Trypanosoma</taxon>
    </lineage>
</organism>
<reference evidence="2" key="1">
    <citation type="submission" date="2001-01" db="EMBL/GenBank/DDBJ databases">
        <authorList>
            <person name="Ghedin E."/>
            <person name="Blandin G."/>
            <person name="Bartholomeu D."/>
            <person name="Caler E."/>
            <person name="Haas B."/>
            <person name="Hannick L."/>
            <person name="Shallom J."/>
            <person name="Hou L."/>
            <person name="Djikeng A."/>
            <person name="Feldblyum T."/>
            <person name="Hostetler J."/>
            <person name="Johnson J."/>
            <person name="Jones K."/>
            <person name="Koo H.L."/>
            <person name="Larkin C."/>
            <person name="Pai G."/>
            <person name="Peterson J."/>
            <person name="Khalak H.G."/>
            <person name="Salzberg S."/>
            <person name="Simpson A.J."/>
            <person name="Tallon L."/>
            <person name="Van Aken S."/>
            <person name="Wanless D."/>
            <person name="White O."/>
            <person name="Wortman J."/>
            <person name="Fraser C.M."/>
            <person name="El-Sayed N.M.A."/>
        </authorList>
    </citation>
    <scope>NUCLEOTIDE SEQUENCE</scope>
    <source>
        <strain evidence="2">GUTat10.1</strain>
    </source>
</reference>
<proteinExistence type="predicted"/>
<accession>Q583A9</accession>
<evidence type="ECO:0000256" key="1">
    <source>
        <dbReference type="SAM" id="Phobius"/>
    </source>
</evidence>
<sequence>MLLRLFALLRGKKEKKTNKQTTMIALIARFVHFTFYLSSTVFFLTRTNALFSYSFSLPFNGFHCPRAATHCCGVGCKCVCVCLWRQRKCMSKFVC</sequence>
<name>Q583A9_9TRYP</name>
<evidence type="ECO:0000313" key="2">
    <source>
        <dbReference type="EMBL" id="AAX80808.1"/>
    </source>
</evidence>
<reference evidence="2" key="2">
    <citation type="submission" date="2001-01" db="EMBL/GenBank/DDBJ databases">
        <authorList>
            <person name="El-Sayed N.M."/>
            <person name="Khalak H."/>
            <person name="Adams M.D."/>
        </authorList>
    </citation>
    <scope>NUCLEOTIDE SEQUENCE</scope>
    <source>
        <strain evidence="2">GUTat10.1</strain>
    </source>
</reference>
<dbReference type="AlphaFoldDB" id="Q583A9"/>
<reference evidence="2" key="3">
    <citation type="submission" date="2005-04" db="EMBL/GenBank/DDBJ databases">
        <authorList>
            <person name="Haas B."/>
            <person name="Blandin G."/>
            <person name="El-Sayed N."/>
        </authorList>
    </citation>
    <scope>NUCLEOTIDE SEQUENCE</scope>
    <source>
        <strain evidence="2">GUTat10.1</strain>
    </source>
</reference>
<keyword evidence="1" id="KW-0812">Transmembrane</keyword>
<keyword evidence="1" id="KW-1133">Transmembrane helix</keyword>
<dbReference type="EMBL" id="AC087606">
    <property type="protein sequence ID" value="AAX80808.1"/>
    <property type="molecule type" value="Genomic_DNA"/>
</dbReference>
<protein>
    <submittedName>
        <fullName evidence="2">Uncharacterized protein</fullName>
    </submittedName>
</protein>